<comment type="caution">
    <text evidence="2">The sequence shown here is derived from an EMBL/GenBank/DDBJ whole genome shotgun (WGS) entry which is preliminary data.</text>
</comment>
<accession>A0A0J1B5B3</accession>
<protein>
    <recommendedName>
        <fullName evidence="4">Signal peptide and transmembrane protein</fullName>
    </recommendedName>
</protein>
<dbReference type="AlphaFoldDB" id="A0A0J1B5B3"/>
<keyword evidence="3" id="KW-1185">Reference proteome</keyword>
<dbReference type="RefSeq" id="WP_047817067.1">
    <property type="nucleotide sequence ID" value="NZ_LECT01000050.1"/>
</dbReference>
<name>A0A0J1B5B3_RHOIS</name>
<evidence type="ECO:0000256" key="1">
    <source>
        <dbReference type="SAM" id="SignalP"/>
    </source>
</evidence>
<sequence length="341" mass="39134">MNRLPSKRLRSIKSCTWRMQFLVLATLLLTRTTAATAQEAALGSGEHYFQAHYAAMAEIRDYDVLYSGFTDSSPETGASYFLEMQGRTMASEEDDMVVVLKKYERSSGQSSSERPVNDSVQGDSRMEVYSGRLIGNDLVAQKFPGGSRRAKFPKGITPYYFHYLEGLPTFPLFGTVTFPFFMDPAGKAFERIKSERTTPTANQQLIRETANEAVVRIEVEKPVGQKRRIFFYFDAETLLIVGERVSLLENNSWNPIFKGEYTYTKHNGLHVPESMRAVSFKTRNETKIVERHTEVMYEWKDLDRERAKQWRVADLWRIENLDRLIEGEDIAEIGTEAPNKN</sequence>
<proteinExistence type="predicted"/>
<keyword evidence="1" id="KW-0732">Signal</keyword>
<reference evidence="2" key="1">
    <citation type="submission" date="2015-05" db="EMBL/GenBank/DDBJ databases">
        <title>Permanent draft genome of Rhodopirellula islandicus K833.</title>
        <authorList>
            <person name="Kizina J."/>
            <person name="Richter M."/>
            <person name="Glockner F.O."/>
            <person name="Harder J."/>
        </authorList>
    </citation>
    <scope>NUCLEOTIDE SEQUENCE [LARGE SCALE GENOMIC DNA]</scope>
    <source>
        <strain evidence="2">K833</strain>
    </source>
</reference>
<evidence type="ECO:0008006" key="4">
    <source>
        <dbReference type="Google" id="ProtNLM"/>
    </source>
</evidence>
<dbReference type="Proteomes" id="UP000036367">
    <property type="component" value="Unassembled WGS sequence"/>
</dbReference>
<organism evidence="2 3">
    <name type="scientific">Rhodopirellula islandica</name>
    <dbReference type="NCBI Taxonomy" id="595434"/>
    <lineage>
        <taxon>Bacteria</taxon>
        <taxon>Pseudomonadati</taxon>
        <taxon>Planctomycetota</taxon>
        <taxon>Planctomycetia</taxon>
        <taxon>Pirellulales</taxon>
        <taxon>Pirellulaceae</taxon>
        <taxon>Rhodopirellula</taxon>
    </lineage>
</organism>
<feature type="chain" id="PRO_5005247854" description="Signal peptide and transmembrane protein" evidence="1">
    <location>
        <begin position="38"/>
        <end position="341"/>
    </location>
</feature>
<gene>
    <name evidence="2" type="ORF">RISK_006185</name>
</gene>
<feature type="signal peptide" evidence="1">
    <location>
        <begin position="1"/>
        <end position="37"/>
    </location>
</feature>
<evidence type="ECO:0000313" key="2">
    <source>
        <dbReference type="EMBL" id="KLU01686.1"/>
    </source>
</evidence>
<dbReference type="PATRIC" id="fig|595434.4.peg.5876"/>
<evidence type="ECO:0000313" key="3">
    <source>
        <dbReference type="Proteomes" id="UP000036367"/>
    </source>
</evidence>
<dbReference type="EMBL" id="LECT01000050">
    <property type="protein sequence ID" value="KLU01686.1"/>
    <property type="molecule type" value="Genomic_DNA"/>
</dbReference>